<dbReference type="Gene3D" id="1.10.575.10">
    <property type="entry name" value="P1 Nuclease"/>
    <property type="match status" value="1"/>
</dbReference>
<keyword evidence="4" id="KW-0255">Endonuclease</keyword>
<evidence type="ECO:0000256" key="2">
    <source>
        <dbReference type="ARBA" id="ARBA00022722"/>
    </source>
</evidence>
<dbReference type="GO" id="GO:0046872">
    <property type="term" value="F:metal ion binding"/>
    <property type="evidence" value="ECO:0007669"/>
    <property type="project" value="UniProtKB-KW"/>
</dbReference>
<keyword evidence="10" id="KW-1185">Reference proteome</keyword>
<dbReference type="GO" id="GO:0003676">
    <property type="term" value="F:nucleic acid binding"/>
    <property type="evidence" value="ECO:0007669"/>
    <property type="project" value="InterPro"/>
</dbReference>
<protein>
    <recommendedName>
        <fullName evidence="11">S1/P1 nuclease</fullName>
    </recommendedName>
</protein>
<evidence type="ECO:0008006" key="11">
    <source>
        <dbReference type="Google" id="ProtNLM"/>
    </source>
</evidence>
<name>A0A0C3PX73_9AGAM</name>
<dbReference type="InterPro" id="IPR008947">
    <property type="entry name" value="PLipase_C/P1_nuclease_dom_sf"/>
</dbReference>
<evidence type="ECO:0000256" key="7">
    <source>
        <dbReference type="ARBA" id="ARBA00023180"/>
    </source>
</evidence>
<keyword evidence="6" id="KW-1015">Disulfide bond</keyword>
<evidence type="ECO:0000256" key="4">
    <source>
        <dbReference type="ARBA" id="ARBA00022759"/>
    </source>
</evidence>
<dbReference type="PANTHER" id="PTHR33146">
    <property type="entry name" value="ENDONUCLEASE 4"/>
    <property type="match status" value="1"/>
</dbReference>
<keyword evidence="5" id="KW-0378">Hydrolase</keyword>
<dbReference type="Proteomes" id="UP000054248">
    <property type="component" value="Unassembled WGS sequence"/>
</dbReference>
<proteinExistence type="inferred from homology"/>
<keyword evidence="7" id="KW-0325">Glycoprotein</keyword>
<evidence type="ECO:0000256" key="6">
    <source>
        <dbReference type="ARBA" id="ARBA00023157"/>
    </source>
</evidence>
<feature type="signal peptide" evidence="8">
    <location>
        <begin position="1"/>
        <end position="19"/>
    </location>
</feature>
<dbReference type="GO" id="GO:0016788">
    <property type="term" value="F:hydrolase activity, acting on ester bonds"/>
    <property type="evidence" value="ECO:0007669"/>
    <property type="project" value="InterPro"/>
</dbReference>
<keyword evidence="8" id="KW-0732">Signal</keyword>
<evidence type="ECO:0000256" key="3">
    <source>
        <dbReference type="ARBA" id="ARBA00022723"/>
    </source>
</evidence>
<evidence type="ECO:0000256" key="5">
    <source>
        <dbReference type="ARBA" id="ARBA00022801"/>
    </source>
</evidence>
<comment type="similarity">
    <text evidence="1">Belongs to the nuclease type I family.</text>
</comment>
<dbReference type="GO" id="GO:0004519">
    <property type="term" value="F:endonuclease activity"/>
    <property type="evidence" value="ECO:0007669"/>
    <property type="project" value="UniProtKB-KW"/>
</dbReference>
<keyword evidence="3" id="KW-0479">Metal-binding</keyword>
<dbReference type="STRING" id="1051891.A0A0C3PX73"/>
<feature type="chain" id="PRO_5002177164" description="S1/P1 nuclease" evidence="8">
    <location>
        <begin position="20"/>
        <end position="306"/>
    </location>
</feature>
<accession>A0A0C3PX73</accession>
<dbReference type="HOGENOM" id="CLU_044365_0_0_1"/>
<gene>
    <name evidence="9" type="ORF">M407DRAFT_82494</name>
</gene>
<dbReference type="CDD" id="cd11010">
    <property type="entry name" value="S1-P1_nuclease"/>
    <property type="match status" value="1"/>
</dbReference>
<dbReference type="PANTHER" id="PTHR33146:SF26">
    <property type="entry name" value="ENDONUCLEASE 4"/>
    <property type="match status" value="1"/>
</dbReference>
<dbReference type="GO" id="GO:0006308">
    <property type="term" value="P:DNA catabolic process"/>
    <property type="evidence" value="ECO:0007669"/>
    <property type="project" value="InterPro"/>
</dbReference>
<dbReference type="InterPro" id="IPR003154">
    <property type="entry name" value="S1/P1nuclease"/>
</dbReference>
<dbReference type="SUPFAM" id="SSF48537">
    <property type="entry name" value="Phospholipase C/P1 nuclease"/>
    <property type="match status" value="1"/>
</dbReference>
<evidence type="ECO:0000256" key="1">
    <source>
        <dbReference type="ARBA" id="ARBA00009547"/>
    </source>
</evidence>
<evidence type="ECO:0000313" key="9">
    <source>
        <dbReference type="EMBL" id="KIO19670.1"/>
    </source>
</evidence>
<dbReference type="AlphaFoldDB" id="A0A0C3PX73"/>
<organism evidence="9 10">
    <name type="scientific">Tulasnella calospora MUT 4182</name>
    <dbReference type="NCBI Taxonomy" id="1051891"/>
    <lineage>
        <taxon>Eukaryota</taxon>
        <taxon>Fungi</taxon>
        <taxon>Dikarya</taxon>
        <taxon>Basidiomycota</taxon>
        <taxon>Agaricomycotina</taxon>
        <taxon>Agaricomycetes</taxon>
        <taxon>Cantharellales</taxon>
        <taxon>Tulasnellaceae</taxon>
        <taxon>Tulasnella</taxon>
    </lineage>
</organism>
<dbReference type="Pfam" id="PF02265">
    <property type="entry name" value="S1-P1_nuclease"/>
    <property type="match status" value="1"/>
</dbReference>
<sequence>MLLGSTLITVIGLASSVQAWGGLGHKTVANVALQFLQEDALAGVEAVLAADGHKESDNPSIVDVATWADAFGRKKGGTFSKKFHYINAHDDPPFECNVDLERDCSEKGECIVKAIANYTQRLIRPSRNVNDTADALKFLVHFIGDITQPLHTEDKERGGNGIPVAWNGNGNKNLHSVWDTNMVKKLAGSDNEENLNAWTDIIVNEINNGSYKPLIPEWLNCTDPRDALNCALKWATDSNSFICTYVLKNDTDGWELSGSYYRGAAPIIQQQIAKGGVRLAVWLNQLFGSGEPGKLPLDRAQVIIQN</sequence>
<evidence type="ECO:0000256" key="8">
    <source>
        <dbReference type="SAM" id="SignalP"/>
    </source>
</evidence>
<reference evidence="9 10" key="1">
    <citation type="submission" date="2014-04" db="EMBL/GenBank/DDBJ databases">
        <authorList>
            <consortium name="DOE Joint Genome Institute"/>
            <person name="Kuo A."/>
            <person name="Girlanda M."/>
            <person name="Perotto S."/>
            <person name="Kohler A."/>
            <person name="Nagy L.G."/>
            <person name="Floudas D."/>
            <person name="Copeland A."/>
            <person name="Barry K.W."/>
            <person name="Cichocki N."/>
            <person name="Veneault-Fourrey C."/>
            <person name="LaButti K."/>
            <person name="Lindquist E.A."/>
            <person name="Lipzen A."/>
            <person name="Lundell T."/>
            <person name="Morin E."/>
            <person name="Murat C."/>
            <person name="Sun H."/>
            <person name="Tunlid A."/>
            <person name="Henrissat B."/>
            <person name="Grigoriev I.V."/>
            <person name="Hibbett D.S."/>
            <person name="Martin F."/>
            <person name="Nordberg H.P."/>
            <person name="Cantor M.N."/>
            <person name="Hua S.X."/>
        </authorList>
    </citation>
    <scope>NUCLEOTIDE SEQUENCE [LARGE SCALE GENOMIC DNA]</scope>
    <source>
        <strain evidence="9 10">MUT 4182</strain>
    </source>
</reference>
<reference evidence="10" key="2">
    <citation type="submission" date="2015-01" db="EMBL/GenBank/DDBJ databases">
        <title>Evolutionary Origins and Diversification of the Mycorrhizal Mutualists.</title>
        <authorList>
            <consortium name="DOE Joint Genome Institute"/>
            <consortium name="Mycorrhizal Genomics Consortium"/>
            <person name="Kohler A."/>
            <person name="Kuo A."/>
            <person name="Nagy L.G."/>
            <person name="Floudas D."/>
            <person name="Copeland A."/>
            <person name="Barry K.W."/>
            <person name="Cichocki N."/>
            <person name="Veneault-Fourrey C."/>
            <person name="LaButti K."/>
            <person name="Lindquist E.A."/>
            <person name="Lipzen A."/>
            <person name="Lundell T."/>
            <person name="Morin E."/>
            <person name="Murat C."/>
            <person name="Riley R."/>
            <person name="Ohm R."/>
            <person name="Sun H."/>
            <person name="Tunlid A."/>
            <person name="Henrissat B."/>
            <person name="Grigoriev I.V."/>
            <person name="Hibbett D.S."/>
            <person name="Martin F."/>
        </authorList>
    </citation>
    <scope>NUCLEOTIDE SEQUENCE [LARGE SCALE GENOMIC DNA]</scope>
    <source>
        <strain evidence="10">MUT 4182</strain>
    </source>
</reference>
<keyword evidence="2" id="KW-0540">Nuclease</keyword>
<dbReference type="EMBL" id="KN823209">
    <property type="protein sequence ID" value="KIO19670.1"/>
    <property type="molecule type" value="Genomic_DNA"/>
</dbReference>
<evidence type="ECO:0000313" key="10">
    <source>
        <dbReference type="Proteomes" id="UP000054248"/>
    </source>
</evidence>
<dbReference type="OrthoDB" id="441446at2759"/>